<accession>A0AAV1QVJ2</accession>
<sequence>MMMSMFSSFDALSAETFGQKLKFSFSTPKEGNKPGVEPMKKSGMSEGNKDKSSTSPPENINKSSQQQKRRPRFAPELDGMAMGAVSVTVPAIVAAAGIYFLDKSHSKAQELGSRMRASRENMVEKVKKASEMPKLAPQLDGLNCFETLICH</sequence>
<feature type="compositionally biased region" description="Polar residues" evidence="1">
    <location>
        <begin position="53"/>
        <end position="66"/>
    </location>
</feature>
<name>A0AAV1QVJ2_9ROSI</name>
<proteinExistence type="predicted"/>
<reference evidence="3 4" key="1">
    <citation type="submission" date="2024-01" db="EMBL/GenBank/DDBJ databases">
        <authorList>
            <person name="Waweru B."/>
        </authorList>
    </citation>
    <scope>NUCLEOTIDE SEQUENCE [LARGE SCALE GENOMIC DNA]</scope>
</reference>
<keyword evidence="4" id="KW-1185">Reference proteome</keyword>
<gene>
    <name evidence="3" type="ORF">DCAF_LOCUS1920</name>
</gene>
<comment type="caution">
    <text evidence="3">The sequence shown here is derived from an EMBL/GenBank/DDBJ whole genome shotgun (WGS) entry which is preliminary data.</text>
</comment>
<organism evidence="3 4">
    <name type="scientific">Dovyalis caffra</name>
    <dbReference type="NCBI Taxonomy" id="77055"/>
    <lineage>
        <taxon>Eukaryota</taxon>
        <taxon>Viridiplantae</taxon>
        <taxon>Streptophyta</taxon>
        <taxon>Embryophyta</taxon>
        <taxon>Tracheophyta</taxon>
        <taxon>Spermatophyta</taxon>
        <taxon>Magnoliopsida</taxon>
        <taxon>eudicotyledons</taxon>
        <taxon>Gunneridae</taxon>
        <taxon>Pentapetalae</taxon>
        <taxon>rosids</taxon>
        <taxon>fabids</taxon>
        <taxon>Malpighiales</taxon>
        <taxon>Salicaceae</taxon>
        <taxon>Flacourtieae</taxon>
        <taxon>Dovyalis</taxon>
    </lineage>
</organism>
<dbReference type="Proteomes" id="UP001314170">
    <property type="component" value="Unassembled WGS sequence"/>
</dbReference>
<evidence type="ECO:0000313" key="4">
    <source>
        <dbReference type="Proteomes" id="UP001314170"/>
    </source>
</evidence>
<keyword evidence="2" id="KW-1133">Transmembrane helix</keyword>
<feature type="transmembrane region" description="Helical" evidence="2">
    <location>
        <begin position="80"/>
        <end position="101"/>
    </location>
</feature>
<dbReference type="AlphaFoldDB" id="A0AAV1QVJ2"/>
<dbReference type="PANTHER" id="PTHR33641">
    <property type="entry name" value="OS06G0133500 PROTEIN"/>
    <property type="match status" value="1"/>
</dbReference>
<protein>
    <submittedName>
        <fullName evidence="3">Uncharacterized protein</fullName>
    </submittedName>
</protein>
<evidence type="ECO:0000256" key="1">
    <source>
        <dbReference type="SAM" id="MobiDB-lite"/>
    </source>
</evidence>
<evidence type="ECO:0000313" key="3">
    <source>
        <dbReference type="EMBL" id="CAK7324280.1"/>
    </source>
</evidence>
<evidence type="ECO:0000256" key="2">
    <source>
        <dbReference type="SAM" id="Phobius"/>
    </source>
</evidence>
<keyword evidence="2" id="KW-0472">Membrane</keyword>
<feature type="region of interest" description="Disordered" evidence="1">
    <location>
        <begin position="23"/>
        <end position="77"/>
    </location>
</feature>
<keyword evidence="2" id="KW-0812">Transmembrane</keyword>
<dbReference type="PANTHER" id="PTHR33641:SF16">
    <property type="entry name" value="AVR9_CF-9 RAPIDLY ELICITED PROTEIN"/>
    <property type="match status" value="1"/>
</dbReference>
<dbReference type="EMBL" id="CAWUPB010000246">
    <property type="protein sequence ID" value="CAK7324280.1"/>
    <property type="molecule type" value="Genomic_DNA"/>
</dbReference>